<protein>
    <recommendedName>
        <fullName evidence="3">D-isomer specific 2-hydroxyacid dehydrogenase NAD-binding domain-containing protein</fullName>
    </recommendedName>
</protein>
<dbReference type="STRING" id="1314785.A0A165CQP3"/>
<dbReference type="AlphaFoldDB" id="A0A165CQP3"/>
<gene>
    <name evidence="1" type="ORF">LAESUDRAFT_370468</name>
</gene>
<dbReference type="InParanoid" id="A0A165CQP3"/>
<name>A0A165CQP3_9APHY</name>
<evidence type="ECO:0000313" key="1">
    <source>
        <dbReference type="EMBL" id="KZT03248.1"/>
    </source>
</evidence>
<accession>A0A165CQP3</accession>
<keyword evidence="2" id="KW-1185">Reference proteome</keyword>
<dbReference type="EMBL" id="KV427645">
    <property type="protein sequence ID" value="KZT03248.1"/>
    <property type="molecule type" value="Genomic_DNA"/>
</dbReference>
<evidence type="ECO:0008006" key="3">
    <source>
        <dbReference type="Google" id="ProtNLM"/>
    </source>
</evidence>
<proteinExistence type="predicted"/>
<organism evidence="1 2">
    <name type="scientific">Laetiporus sulphureus 93-53</name>
    <dbReference type="NCBI Taxonomy" id="1314785"/>
    <lineage>
        <taxon>Eukaryota</taxon>
        <taxon>Fungi</taxon>
        <taxon>Dikarya</taxon>
        <taxon>Basidiomycota</taxon>
        <taxon>Agaricomycotina</taxon>
        <taxon>Agaricomycetes</taxon>
        <taxon>Polyporales</taxon>
        <taxon>Laetiporus</taxon>
    </lineage>
</organism>
<evidence type="ECO:0000313" key="2">
    <source>
        <dbReference type="Proteomes" id="UP000076871"/>
    </source>
</evidence>
<reference evidence="1 2" key="1">
    <citation type="journal article" date="2016" name="Mol. Biol. Evol.">
        <title>Comparative Genomics of Early-Diverging Mushroom-Forming Fungi Provides Insights into the Origins of Lignocellulose Decay Capabilities.</title>
        <authorList>
            <person name="Nagy L.G."/>
            <person name="Riley R."/>
            <person name="Tritt A."/>
            <person name="Adam C."/>
            <person name="Daum C."/>
            <person name="Floudas D."/>
            <person name="Sun H."/>
            <person name="Yadav J.S."/>
            <person name="Pangilinan J."/>
            <person name="Larsson K.H."/>
            <person name="Matsuura K."/>
            <person name="Barry K."/>
            <person name="Labutti K."/>
            <person name="Kuo R."/>
            <person name="Ohm R.A."/>
            <person name="Bhattacharya S.S."/>
            <person name="Shirouzu T."/>
            <person name="Yoshinaga Y."/>
            <person name="Martin F.M."/>
            <person name="Grigoriev I.V."/>
            <person name="Hibbett D.S."/>
        </authorList>
    </citation>
    <scope>NUCLEOTIDE SEQUENCE [LARGE SCALE GENOMIC DNA]</scope>
    <source>
        <strain evidence="1 2">93-53</strain>
    </source>
</reference>
<sequence>MLVTNFSSTRFKWLLNTARVCDRDTVTCRCGAEERLTLWLRKGCPWRMVNSLGGGNGVVPHYSGTTLDAQVRYAAGTRELLENCLIGRPKDRVPARHCRPRKVRNKGIRSTLSIYGQGDQGS</sequence>
<dbReference type="RefSeq" id="XP_040760988.1">
    <property type="nucleotide sequence ID" value="XM_040902209.1"/>
</dbReference>
<dbReference type="OrthoDB" id="418179at2759"/>
<dbReference type="Proteomes" id="UP000076871">
    <property type="component" value="Unassembled WGS sequence"/>
</dbReference>
<dbReference type="GeneID" id="63819240"/>
<dbReference type="Gene3D" id="3.40.50.720">
    <property type="entry name" value="NAD(P)-binding Rossmann-like Domain"/>
    <property type="match status" value="2"/>
</dbReference>